<keyword evidence="1" id="KW-1133">Transmembrane helix</keyword>
<keyword evidence="3" id="KW-1185">Reference proteome</keyword>
<dbReference type="EMBL" id="SMNA01000001">
    <property type="protein sequence ID" value="TDE99132.1"/>
    <property type="molecule type" value="Genomic_DNA"/>
</dbReference>
<dbReference type="Proteomes" id="UP000504882">
    <property type="component" value="Unassembled WGS sequence"/>
</dbReference>
<accession>A0ABY2ED79</accession>
<comment type="caution">
    <text evidence="2">The sequence shown here is derived from an EMBL/GenBank/DDBJ whole genome shotgun (WGS) entry which is preliminary data.</text>
</comment>
<organism evidence="2 3">
    <name type="scientific">Occultella glacieicola</name>
    <dbReference type="NCBI Taxonomy" id="2518684"/>
    <lineage>
        <taxon>Bacteria</taxon>
        <taxon>Bacillati</taxon>
        <taxon>Actinomycetota</taxon>
        <taxon>Actinomycetes</taxon>
        <taxon>Micrococcales</taxon>
        <taxon>Ruaniaceae</taxon>
        <taxon>Occultella</taxon>
    </lineage>
</organism>
<feature type="transmembrane region" description="Helical" evidence="1">
    <location>
        <begin position="37"/>
        <end position="56"/>
    </location>
</feature>
<keyword evidence="1" id="KW-0812">Transmembrane</keyword>
<reference evidence="2 3" key="1">
    <citation type="submission" date="2019-03" db="EMBL/GenBank/DDBJ databases">
        <title>Genomic features of bacteria from cold environments.</title>
        <authorList>
            <person name="Shen L."/>
        </authorList>
    </citation>
    <scope>NUCLEOTIDE SEQUENCE [LARGE SCALE GENOMIC DNA]</scope>
    <source>
        <strain evidence="3">T3246-1</strain>
    </source>
</reference>
<dbReference type="RefSeq" id="WP_133106034.1">
    <property type="nucleotide sequence ID" value="NZ_SMNA01000001.1"/>
</dbReference>
<gene>
    <name evidence="2" type="ORF">EXU48_02845</name>
</gene>
<protein>
    <submittedName>
        <fullName evidence="2">Uncharacterized protein</fullName>
    </submittedName>
</protein>
<evidence type="ECO:0000256" key="1">
    <source>
        <dbReference type="SAM" id="Phobius"/>
    </source>
</evidence>
<evidence type="ECO:0000313" key="2">
    <source>
        <dbReference type="EMBL" id="TDE99132.1"/>
    </source>
</evidence>
<name>A0ABY2ED79_9MICO</name>
<proteinExistence type="predicted"/>
<keyword evidence="1" id="KW-0472">Membrane</keyword>
<evidence type="ECO:0000313" key="3">
    <source>
        <dbReference type="Proteomes" id="UP000504882"/>
    </source>
</evidence>
<sequence>MKDVEQLLREAPATLPEPDLDPAAIVARGRRGRRRSAFAAMASGVALIVAVVLGLVQLGGPNRTSPPAEPTEPAALPVIVVEPASVGSVMEAGIVGTLEVTADGCVVIGGALPAFPHGTQVGRDSAGVFVDFADGTRIRDGEPVTGVGGGYGDRAYVDSLLPDDLPQACRSLPLVQFRPTAVAAAPLPVLVEDHGEVHMQARIEGVLEVTEDGCVGIRFANDHFTLTAFPPGTTIDQVGDGLAVTFPNGTEVPVGTSVVGGGGGYGNREFAESMLPAELPQACRDLPLAQFYLED</sequence>